<dbReference type="NCBIfam" id="TIGR01730">
    <property type="entry name" value="RND_mfp"/>
    <property type="match status" value="1"/>
</dbReference>
<evidence type="ECO:0000259" key="6">
    <source>
        <dbReference type="Pfam" id="PF25967"/>
    </source>
</evidence>
<dbReference type="PANTHER" id="PTHR30158:SF10">
    <property type="entry name" value="CATION EFFLUX PUMP"/>
    <property type="match status" value="1"/>
</dbReference>
<dbReference type="Pfam" id="PF25876">
    <property type="entry name" value="HH_MFP_RND"/>
    <property type="match status" value="1"/>
</dbReference>
<evidence type="ECO:0000256" key="1">
    <source>
        <dbReference type="ARBA" id="ARBA00004196"/>
    </source>
</evidence>
<evidence type="ECO:0000259" key="3">
    <source>
        <dbReference type="Pfam" id="PF25876"/>
    </source>
</evidence>
<dbReference type="PANTHER" id="PTHR30158">
    <property type="entry name" value="ACRA/E-RELATED COMPONENT OF DRUG EFFLUX TRANSPORTER"/>
    <property type="match status" value="1"/>
</dbReference>
<reference evidence="7 8" key="1">
    <citation type="submission" date="2021-03" db="EMBL/GenBank/DDBJ databases">
        <title>Tianweitania aestuarii sp. nov., isolated from a tidal flat.</title>
        <authorList>
            <person name="Park S."/>
            <person name="Yoon J.-H."/>
        </authorList>
    </citation>
    <scope>NUCLEOTIDE SEQUENCE [LARGE SCALE GENOMIC DNA]</scope>
    <source>
        <strain evidence="7 8">BSSL-BM11</strain>
    </source>
</reference>
<feature type="domain" description="Multidrug resistance protein MdtA-like C-terminal permuted SH3" evidence="6">
    <location>
        <begin position="322"/>
        <end position="374"/>
    </location>
</feature>
<dbReference type="Gene3D" id="2.40.30.170">
    <property type="match status" value="1"/>
</dbReference>
<dbReference type="InterPro" id="IPR006143">
    <property type="entry name" value="RND_pump_MFP"/>
</dbReference>
<dbReference type="Pfam" id="PF25917">
    <property type="entry name" value="BSH_RND"/>
    <property type="match status" value="1"/>
</dbReference>
<sequence>MSSKIKNWALWGTGMSAAALIAGASFYLDMPKSAVAAPAAVAAAPAVPVKVATVEAHSVITWQEFSGRLEAVDRVQLRPRVAGEIQSVHFLEGGLVKAGDLLFTIDPEPYEAAVAQAQGLVASAEAKLELANTELERGRTLAAKTTISKSDLAQRLSTQRDAAAAVQSAQAGLKVAQLDLDYTQIRAPISGRAGKIDVSAGNLVAGGSASTSLTTIVSIDPIYASFDVSEAFAASVLSKLPVTNGVTAIDQIPVEVTTLAKDARPVRGKLQFVDNQVNAASGTIRVRAEFGNSDGRLIAGQFVRVRMGQPKAEDRLMISERAIGTDQDRKFVFAVGEGNTVDYRPVELGTTVDGMRIVENGLHSGDRIVVSGLQHIRPGAVVAPEAEGQVAAK</sequence>
<dbReference type="InterPro" id="IPR058627">
    <property type="entry name" value="MdtA-like_C"/>
</dbReference>
<evidence type="ECO:0000313" key="8">
    <source>
        <dbReference type="Proteomes" id="UP001297272"/>
    </source>
</evidence>
<feature type="domain" description="Multidrug resistance protein MdtA-like alpha-helical hairpin" evidence="3">
    <location>
        <begin position="114"/>
        <end position="183"/>
    </location>
</feature>
<dbReference type="InterPro" id="IPR058625">
    <property type="entry name" value="MdtA-like_BSH"/>
</dbReference>
<proteinExistence type="inferred from homology"/>
<keyword evidence="8" id="KW-1185">Reference proteome</keyword>
<evidence type="ECO:0000256" key="2">
    <source>
        <dbReference type="ARBA" id="ARBA00009477"/>
    </source>
</evidence>
<dbReference type="SUPFAM" id="SSF111369">
    <property type="entry name" value="HlyD-like secretion proteins"/>
    <property type="match status" value="1"/>
</dbReference>
<dbReference type="Pfam" id="PF25944">
    <property type="entry name" value="Beta-barrel_RND"/>
    <property type="match status" value="1"/>
</dbReference>
<evidence type="ECO:0000259" key="4">
    <source>
        <dbReference type="Pfam" id="PF25917"/>
    </source>
</evidence>
<gene>
    <name evidence="7" type="ORF">JYU29_15610</name>
</gene>
<protein>
    <submittedName>
        <fullName evidence="7">Efflux RND transporter periplasmic adaptor subunit</fullName>
    </submittedName>
</protein>
<dbReference type="Gene3D" id="2.40.420.20">
    <property type="match status" value="1"/>
</dbReference>
<dbReference type="Pfam" id="PF25967">
    <property type="entry name" value="RND-MFP_C"/>
    <property type="match status" value="1"/>
</dbReference>
<comment type="caution">
    <text evidence="7">The sequence shown here is derived from an EMBL/GenBank/DDBJ whole genome shotgun (WGS) entry which is preliminary data.</text>
</comment>
<dbReference type="InterPro" id="IPR058626">
    <property type="entry name" value="MdtA-like_b-barrel"/>
</dbReference>
<dbReference type="Gene3D" id="2.40.50.100">
    <property type="match status" value="1"/>
</dbReference>
<organism evidence="7 8">
    <name type="scientific">Tianweitania aestuarii</name>
    <dbReference type="NCBI Taxonomy" id="2814886"/>
    <lineage>
        <taxon>Bacteria</taxon>
        <taxon>Pseudomonadati</taxon>
        <taxon>Pseudomonadota</taxon>
        <taxon>Alphaproteobacteria</taxon>
        <taxon>Hyphomicrobiales</taxon>
        <taxon>Phyllobacteriaceae</taxon>
        <taxon>Tianweitania</taxon>
    </lineage>
</organism>
<dbReference type="Proteomes" id="UP001297272">
    <property type="component" value="Unassembled WGS sequence"/>
</dbReference>
<name>A0ABS5RZB4_9HYPH</name>
<dbReference type="Gene3D" id="1.10.287.470">
    <property type="entry name" value="Helix hairpin bin"/>
    <property type="match status" value="1"/>
</dbReference>
<accession>A0ABS5RZB4</accession>
<comment type="subcellular location">
    <subcellularLocation>
        <location evidence="1">Cell envelope</location>
    </subcellularLocation>
</comment>
<feature type="domain" description="Multidrug resistance protein MdtA-like beta-barrel" evidence="5">
    <location>
        <begin position="221"/>
        <end position="307"/>
    </location>
</feature>
<dbReference type="EMBL" id="JAFMNX010000004">
    <property type="protein sequence ID" value="MBS9722120.1"/>
    <property type="molecule type" value="Genomic_DNA"/>
</dbReference>
<dbReference type="InterPro" id="IPR058624">
    <property type="entry name" value="MdtA-like_HH"/>
</dbReference>
<evidence type="ECO:0000259" key="5">
    <source>
        <dbReference type="Pfam" id="PF25944"/>
    </source>
</evidence>
<dbReference type="RefSeq" id="WP_213985768.1">
    <property type="nucleotide sequence ID" value="NZ_JAFMNX010000004.1"/>
</dbReference>
<feature type="domain" description="Multidrug resistance protein MdtA-like barrel-sandwich hybrid" evidence="4">
    <location>
        <begin position="74"/>
        <end position="214"/>
    </location>
</feature>
<evidence type="ECO:0000313" key="7">
    <source>
        <dbReference type="EMBL" id="MBS9722120.1"/>
    </source>
</evidence>
<comment type="similarity">
    <text evidence="2">Belongs to the membrane fusion protein (MFP) (TC 8.A.1) family.</text>
</comment>